<dbReference type="EMBL" id="VANP01000006">
    <property type="protein sequence ID" value="TLP58848.1"/>
    <property type="molecule type" value="Genomic_DNA"/>
</dbReference>
<proteinExistence type="predicted"/>
<dbReference type="OrthoDB" id="8576080at2"/>
<organism evidence="1 2">
    <name type="scientific">Microbispora triticiradicis</name>
    <dbReference type="NCBI Taxonomy" id="2200763"/>
    <lineage>
        <taxon>Bacteria</taxon>
        <taxon>Bacillati</taxon>
        <taxon>Actinomycetota</taxon>
        <taxon>Actinomycetes</taxon>
        <taxon>Streptosporangiales</taxon>
        <taxon>Streptosporangiaceae</taxon>
        <taxon>Microbispora</taxon>
    </lineage>
</organism>
<keyword evidence="2" id="KW-1185">Reference proteome</keyword>
<dbReference type="Proteomes" id="UP000309033">
    <property type="component" value="Unassembled WGS sequence"/>
</dbReference>
<accession>A0A5R8YZ88</accession>
<dbReference type="Gene3D" id="3.20.20.80">
    <property type="entry name" value="Glycosidases"/>
    <property type="match status" value="1"/>
</dbReference>
<evidence type="ECO:0000313" key="1">
    <source>
        <dbReference type="EMBL" id="TLP58848.1"/>
    </source>
</evidence>
<dbReference type="AlphaFoldDB" id="A0A5R8YZ88"/>
<name>A0A5R8YZ88_9ACTN</name>
<sequence>MNVIYAYPWDIVGDPGAAARLAGLGVDAVALAASYHTTRAATPHHPAHRLVDARHSACYVPVREEAWKGARLVPGTPSWMDSADPFGEARDALRAAGLPVRAWTVLTHNTLLGSANPDMVVANAFGESYPYALCPAAADVRDYCRTLIREIVETGDPDALILEACGPLGFRHGGHHEKTDGADWSPAQVALLSLCFCANCVLRYEAAGLDVAEARARVRAGVDGRPGSVEEALGDLADPLRGVRTGLAGELRALLLAEARAARPGLEVALHASADPWATGPFATVPEGVDADLLVGNCWNSPEADEAGLRALGRLGPRVGAYVLALPPRPADGGALTFLAEAYTAAGASEIHWYHGGLASTTRLDAIAEAIGQHRRRDGSGPTAEASSS</sequence>
<protein>
    <recommendedName>
        <fullName evidence="3">Alanine-rich protein</fullName>
    </recommendedName>
</protein>
<gene>
    <name evidence="1" type="ORF">FED44_18600</name>
</gene>
<evidence type="ECO:0008006" key="3">
    <source>
        <dbReference type="Google" id="ProtNLM"/>
    </source>
</evidence>
<comment type="caution">
    <text evidence="1">The sequence shown here is derived from an EMBL/GenBank/DDBJ whole genome shotgun (WGS) entry which is preliminary data.</text>
</comment>
<evidence type="ECO:0000313" key="2">
    <source>
        <dbReference type="Proteomes" id="UP000309033"/>
    </source>
</evidence>
<reference evidence="1" key="1">
    <citation type="submission" date="2019-05" db="EMBL/GenBank/DDBJ databases">
        <title>Isolation, diversity and antifungal activity of Actinobacteria from wheat.</title>
        <authorList>
            <person name="Yu B."/>
        </authorList>
    </citation>
    <scope>NUCLEOTIDE SEQUENCE [LARGE SCALE GENOMIC DNA]</scope>
    <source>
        <strain evidence="1">NEAU-HEGS1-5</strain>
    </source>
</reference>